<evidence type="ECO:0000313" key="3">
    <source>
        <dbReference type="Proteomes" id="UP000270296"/>
    </source>
</evidence>
<protein>
    <submittedName>
        <fullName evidence="4">Membrane-associated protein</fullName>
    </submittedName>
</protein>
<reference evidence="4" key="1">
    <citation type="submission" date="2016-06" db="UniProtKB">
        <authorList>
            <consortium name="WormBaseParasite"/>
        </authorList>
    </citation>
    <scope>IDENTIFICATION</scope>
</reference>
<keyword evidence="1" id="KW-1133">Transmembrane helix</keyword>
<reference evidence="2 3" key="2">
    <citation type="submission" date="2018-11" db="EMBL/GenBank/DDBJ databases">
        <authorList>
            <consortium name="Pathogen Informatics"/>
        </authorList>
    </citation>
    <scope>NUCLEOTIDE SEQUENCE [LARGE SCALE GENOMIC DNA]</scope>
</reference>
<organism evidence="4">
    <name type="scientific">Soboliphyme baturini</name>
    <dbReference type="NCBI Taxonomy" id="241478"/>
    <lineage>
        <taxon>Eukaryota</taxon>
        <taxon>Metazoa</taxon>
        <taxon>Ecdysozoa</taxon>
        <taxon>Nematoda</taxon>
        <taxon>Enoplea</taxon>
        <taxon>Dorylaimia</taxon>
        <taxon>Dioctophymatida</taxon>
        <taxon>Dioctophymatoidea</taxon>
        <taxon>Soboliphymatidae</taxon>
        <taxon>Soboliphyme</taxon>
    </lineage>
</organism>
<dbReference type="Proteomes" id="UP000270296">
    <property type="component" value="Unassembled WGS sequence"/>
</dbReference>
<evidence type="ECO:0000313" key="2">
    <source>
        <dbReference type="EMBL" id="VDO99155.1"/>
    </source>
</evidence>
<dbReference type="EMBL" id="UZAM01007442">
    <property type="protein sequence ID" value="VDO99155.1"/>
    <property type="molecule type" value="Genomic_DNA"/>
</dbReference>
<evidence type="ECO:0000256" key="1">
    <source>
        <dbReference type="SAM" id="Phobius"/>
    </source>
</evidence>
<accession>A0A183IGV9</accession>
<keyword evidence="1" id="KW-0472">Membrane</keyword>
<keyword evidence="3" id="KW-1185">Reference proteome</keyword>
<gene>
    <name evidence="2" type="ORF">SBAD_LOCUS2854</name>
</gene>
<keyword evidence="1" id="KW-0812">Transmembrane</keyword>
<feature type="transmembrane region" description="Helical" evidence="1">
    <location>
        <begin position="100"/>
        <end position="118"/>
    </location>
</feature>
<proteinExistence type="predicted"/>
<evidence type="ECO:0000313" key="4">
    <source>
        <dbReference type="WBParaSite" id="SBAD_0000299301-mRNA-1"/>
    </source>
</evidence>
<sequence>MFTAAAVSSSAALEVRSSLTAFFHQPLRNARAGRVLIHMCSSIVSNVPQCYLFVGAQSLVVPLVDFLSAPPSTTTKTKTSTDPVATTVAVAVVAAASTRLFFGVFALVFLLLLFVVVVQRQSPSSKPARHMDDTTTADPLATITANSAVQHRQFFVTPTATATTGTGTGTGTDIDHCQVLSPLIYPKPELIQRVCRIIHPSIHPSALVLMSVHVETSAALQAVLFTLTFFTHLCRRRTR</sequence>
<dbReference type="WBParaSite" id="SBAD_0000299301-mRNA-1">
    <property type="protein sequence ID" value="SBAD_0000299301-mRNA-1"/>
    <property type="gene ID" value="SBAD_0000299301"/>
</dbReference>
<name>A0A183IGV9_9BILA</name>
<dbReference type="AlphaFoldDB" id="A0A183IGV9"/>